<dbReference type="AlphaFoldDB" id="A0A5S4ELC9"/>
<organism evidence="1 2">
    <name type="scientific">Candidatus Accumulibacter phosphatis</name>
    <dbReference type="NCBI Taxonomy" id="327160"/>
    <lineage>
        <taxon>Bacteria</taxon>
        <taxon>Pseudomonadati</taxon>
        <taxon>Pseudomonadota</taxon>
        <taxon>Betaproteobacteria</taxon>
        <taxon>Candidatus Accumulibacter</taxon>
    </lineage>
</organism>
<protein>
    <submittedName>
        <fullName evidence="1">Uncharacterized protein</fullName>
    </submittedName>
</protein>
<evidence type="ECO:0000313" key="1">
    <source>
        <dbReference type="EMBL" id="TMQ76136.1"/>
    </source>
</evidence>
<proteinExistence type="predicted"/>
<comment type="caution">
    <text evidence="1">The sequence shown here is derived from an EMBL/GenBank/DDBJ whole genome shotgun (WGS) entry which is preliminary data.</text>
</comment>
<dbReference type="Proteomes" id="UP000306324">
    <property type="component" value="Unassembled WGS sequence"/>
</dbReference>
<reference evidence="1 2" key="1">
    <citation type="submission" date="2019-04" db="EMBL/GenBank/DDBJ databases">
        <title>A novel phosphate-accumulating bacterium identified in bioreactor for phosphate removal from wastewater.</title>
        <authorList>
            <person name="Kotlyarov R.Y."/>
            <person name="Beletsky A.V."/>
            <person name="Kallistova A.Y."/>
            <person name="Dorofeev A.G."/>
            <person name="Nikolaev Y.Y."/>
            <person name="Pimenov N.V."/>
            <person name="Ravin N.V."/>
            <person name="Mardanov A.V."/>
        </authorList>
    </citation>
    <scope>NUCLEOTIDE SEQUENCE [LARGE SCALE GENOMIC DNA]</scope>
    <source>
        <strain evidence="1 2">Bin19</strain>
    </source>
</reference>
<evidence type="ECO:0000313" key="2">
    <source>
        <dbReference type="Proteomes" id="UP000306324"/>
    </source>
</evidence>
<accession>A0A5S4ELC9</accession>
<gene>
    <name evidence="1" type="ORF">ACCUM_0075</name>
</gene>
<dbReference type="RefSeq" id="WP_171047362.1">
    <property type="nucleotide sequence ID" value="NZ_SWAD01000062.1"/>
</dbReference>
<keyword evidence="2" id="KW-1185">Reference proteome</keyword>
<sequence length="68" mass="7028">MEAPILVENAVGLLALTMSHRASTGARQAGGALAEKPGLFGKVCNEAAAGYDASRPTIRSLEMPCLRS</sequence>
<dbReference type="EMBL" id="SWAD01000062">
    <property type="protein sequence ID" value="TMQ76136.1"/>
    <property type="molecule type" value="Genomic_DNA"/>
</dbReference>
<name>A0A5S4ELC9_9PROT</name>